<dbReference type="GeneTree" id="ENSGT00570000079101"/>
<dbReference type="Ensembl" id="ENSTRUT00000057164.2">
    <property type="protein sequence ID" value="ENSTRUP00000056906.2"/>
    <property type="gene ID" value="ENSTRUG00000023226.2"/>
</dbReference>
<evidence type="ECO:0000313" key="8">
    <source>
        <dbReference type="Ensembl" id="ENSTRUP00000056906.2"/>
    </source>
</evidence>
<comment type="similarity">
    <text evidence="1">Belongs to the tectonic family.</text>
</comment>
<dbReference type="STRING" id="31033.ENSTRUP00000056906"/>
<feature type="domain" description="Tectonic-1-3" evidence="6">
    <location>
        <begin position="140"/>
        <end position="309"/>
    </location>
</feature>
<name>A0A3B5KGS9_TAKRU</name>
<dbReference type="Proteomes" id="UP000005226">
    <property type="component" value="Chromosome 19"/>
</dbReference>
<dbReference type="GO" id="GO:0036038">
    <property type="term" value="C:MKS complex"/>
    <property type="evidence" value="ECO:0007669"/>
    <property type="project" value="TreeGrafter"/>
</dbReference>
<dbReference type="Pfam" id="PF07773">
    <property type="entry name" value="TCTN_DUF1619"/>
    <property type="match status" value="2"/>
</dbReference>
<evidence type="ECO:0000313" key="9">
    <source>
        <dbReference type="Proteomes" id="UP000005226"/>
    </source>
</evidence>
<dbReference type="AlphaFoldDB" id="A0A3B5KGS9"/>
<gene>
    <name evidence="8" type="primary">LOC101069857</name>
</gene>
<dbReference type="Pfam" id="PF25752">
    <property type="entry name" value="DUF1619_N"/>
    <property type="match status" value="1"/>
</dbReference>
<dbReference type="PANTHER" id="PTHR14611:SF1">
    <property type="entry name" value="TECTONIC-1"/>
    <property type="match status" value="1"/>
</dbReference>
<evidence type="ECO:0000259" key="7">
    <source>
        <dbReference type="Pfam" id="PF25752"/>
    </source>
</evidence>
<dbReference type="FunCoup" id="A0A3B5KGS9">
    <property type="interactions" value="208"/>
</dbReference>
<dbReference type="GO" id="GO:0060271">
    <property type="term" value="P:cilium assembly"/>
    <property type="evidence" value="ECO:0007669"/>
    <property type="project" value="TreeGrafter"/>
</dbReference>
<dbReference type="PANTHER" id="PTHR14611">
    <property type="entry name" value="TECTONIC FAMILY MEMBER"/>
    <property type="match status" value="1"/>
</dbReference>
<evidence type="ECO:0000256" key="1">
    <source>
        <dbReference type="ARBA" id="ARBA00007633"/>
    </source>
</evidence>
<reference evidence="8" key="2">
    <citation type="submission" date="2025-08" db="UniProtKB">
        <authorList>
            <consortium name="Ensembl"/>
        </authorList>
    </citation>
    <scope>IDENTIFICATION</scope>
</reference>
<dbReference type="OMA" id="AGDVKIC"/>
<reference evidence="8 9" key="1">
    <citation type="journal article" date="2011" name="Genome Biol. Evol.">
        <title>Integration of the genetic map and genome assembly of fugu facilitates insights into distinct features of genome evolution in teleosts and mammals.</title>
        <authorList>
            <person name="Kai W."/>
            <person name="Kikuchi K."/>
            <person name="Tohari S."/>
            <person name="Chew A.K."/>
            <person name="Tay A."/>
            <person name="Fujiwara A."/>
            <person name="Hosoya S."/>
            <person name="Suetake H."/>
            <person name="Naruse K."/>
            <person name="Brenner S."/>
            <person name="Suzuki Y."/>
            <person name="Venkatesh B."/>
        </authorList>
    </citation>
    <scope>NUCLEOTIDE SEQUENCE [LARGE SCALE GENOMIC DNA]</scope>
</reference>
<evidence type="ECO:0000256" key="5">
    <source>
        <dbReference type="ARBA" id="ARBA00023180"/>
    </source>
</evidence>
<accession>A0A3B5KGS9</accession>
<keyword evidence="4" id="KW-0970">Cilium biogenesis/degradation</keyword>
<organism evidence="8 9">
    <name type="scientific">Takifugu rubripes</name>
    <name type="common">Japanese pufferfish</name>
    <name type="synonym">Fugu rubripes</name>
    <dbReference type="NCBI Taxonomy" id="31033"/>
    <lineage>
        <taxon>Eukaryota</taxon>
        <taxon>Metazoa</taxon>
        <taxon>Chordata</taxon>
        <taxon>Craniata</taxon>
        <taxon>Vertebrata</taxon>
        <taxon>Euteleostomi</taxon>
        <taxon>Actinopterygii</taxon>
        <taxon>Neopterygii</taxon>
        <taxon>Teleostei</taxon>
        <taxon>Neoteleostei</taxon>
        <taxon>Acanthomorphata</taxon>
        <taxon>Eupercaria</taxon>
        <taxon>Tetraodontiformes</taxon>
        <taxon>Tetradontoidea</taxon>
        <taxon>Tetraodontidae</taxon>
        <taxon>Takifugu</taxon>
    </lineage>
</organism>
<evidence type="ECO:0000256" key="2">
    <source>
        <dbReference type="ARBA" id="ARBA00011495"/>
    </source>
</evidence>
<dbReference type="InParanoid" id="A0A3B5KGS9"/>
<dbReference type="InterPro" id="IPR040354">
    <property type="entry name" value="TCTN1-3"/>
</dbReference>
<evidence type="ECO:0000256" key="4">
    <source>
        <dbReference type="ARBA" id="ARBA00022794"/>
    </source>
</evidence>
<keyword evidence="9" id="KW-1185">Reference proteome</keyword>
<protein>
    <submittedName>
        <fullName evidence="8">Uncharacterized protein</fullName>
    </submittedName>
</protein>
<keyword evidence="3" id="KW-0732">Signal</keyword>
<dbReference type="InterPro" id="IPR057724">
    <property type="entry name" value="TCTN1-3_N"/>
</dbReference>
<evidence type="ECO:0000259" key="6">
    <source>
        <dbReference type="Pfam" id="PF07773"/>
    </source>
</evidence>
<evidence type="ECO:0000256" key="3">
    <source>
        <dbReference type="ARBA" id="ARBA00022729"/>
    </source>
</evidence>
<feature type="domain" description="Tectonic-1-3 N-terminal" evidence="7">
    <location>
        <begin position="11"/>
        <end position="97"/>
    </location>
</feature>
<sequence length="467" mass="50155">LISAHSAGVGSMCPCDEHNDACDSNCCCDADCGDQVALFTGCSVTSVGGSKRLCSRDVARYSLGNTRDGYSKLQSSVRRETSSDLFCIHSQNVVGGFSHPPPEPPTDSSFDSLFQQFTSFLFSSRERGVRMSSAEGSAFSGYQYGDIMVTIGERGERGRLWLPSPGVSAHCVDTNPAAFLVEQRSRCSRHLDLRKDCSTLPTLNMASFTSIQMLAGRIDNASVVPMEVTSVILQSVEGTQSELQVTAGENLHPRLLNQTLCSNVVLKAVYVVKYTPAGKIVNVMLSLVIGFIHEAALPLLQEFQIAFVQDEATVHYSGNPGYAVGLPLRSPILFGVDFVSVLRGSNYPQYVASSGNSPLDAPQDWLPIRSNFHPGGIQGCSIPVSFHLEMKWTKYGSLVNPQAQLVSIQEIIQTGNSSLALLSGGTNIVLVSISVSFVAVSAGASPVYRAKPTVDATLPSNFFYPLV</sequence>
<comment type="subunit">
    <text evidence="2">Part of the tectonic-like complex (also named B9 complex).</text>
</comment>
<reference evidence="8" key="3">
    <citation type="submission" date="2025-09" db="UniProtKB">
        <authorList>
            <consortium name="Ensembl"/>
        </authorList>
    </citation>
    <scope>IDENTIFICATION</scope>
</reference>
<dbReference type="GO" id="GO:1904491">
    <property type="term" value="P:protein localization to ciliary transition zone"/>
    <property type="evidence" value="ECO:0007669"/>
    <property type="project" value="TreeGrafter"/>
</dbReference>
<proteinExistence type="inferred from homology"/>
<keyword evidence="5" id="KW-0325">Glycoprotein</keyword>
<feature type="domain" description="Tectonic-1-3" evidence="6">
    <location>
        <begin position="341"/>
        <end position="439"/>
    </location>
</feature>
<dbReference type="InterPro" id="IPR011677">
    <property type="entry name" value="TCTN1-3_dom"/>
</dbReference>